<dbReference type="AlphaFoldDB" id="A0A0X1U7T5"/>
<dbReference type="EMBL" id="CP014223">
    <property type="protein sequence ID" value="AMJ40995.1"/>
    <property type="molecule type" value="Genomic_DNA"/>
</dbReference>
<proteinExistence type="predicted"/>
<keyword evidence="3" id="KW-1185">Reference proteome</keyword>
<evidence type="ECO:0000313" key="2">
    <source>
        <dbReference type="EMBL" id="SHE60788.1"/>
    </source>
</evidence>
<sequence length="96" mass="10684">MAQVKIEMSGTSTAAENIRRCLTILYGTPVGSVALDREFGLDWNFVDLPTEVAKAKMSAEIIGKTRKYEPRVMVQEVQWETSGEGELKPKVVIQIV</sequence>
<dbReference type="EMBL" id="FQUA01000004">
    <property type="protein sequence ID" value="SHE60788.1"/>
    <property type="molecule type" value="Genomic_DNA"/>
</dbReference>
<name>A0A0X1U7T5_ANAPI</name>
<evidence type="ECO:0000313" key="4">
    <source>
        <dbReference type="Proteomes" id="UP000184204"/>
    </source>
</evidence>
<dbReference type="KEGG" id="cpro:CPRO_14020"/>
<organism evidence="2 4">
    <name type="scientific">Anaerotignum propionicum DSM 1682</name>
    <dbReference type="NCBI Taxonomy" id="991789"/>
    <lineage>
        <taxon>Bacteria</taxon>
        <taxon>Bacillati</taxon>
        <taxon>Bacillota</taxon>
        <taxon>Clostridia</taxon>
        <taxon>Lachnospirales</taxon>
        <taxon>Anaerotignaceae</taxon>
        <taxon>Anaerotignum</taxon>
    </lineage>
</organism>
<reference evidence="3" key="2">
    <citation type="submission" date="2016-01" db="EMBL/GenBank/DDBJ databases">
        <authorList>
            <person name="Poehlein A."/>
            <person name="Schlien K."/>
            <person name="Gottschalk G."/>
            <person name="Buckel W."/>
            <person name="Daniel R."/>
        </authorList>
    </citation>
    <scope>NUCLEOTIDE SEQUENCE [LARGE SCALE GENOMIC DNA]</scope>
    <source>
        <strain evidence="3">X2</strain>
    </source>
</reference>
<dbReference type="Proteomes" id="UP000068026">
    <property type="component" value="Chromosome"/>
</dbReference>
<dbReference type="SUPFAM" id="SSF160719">
    <property type="entry name" value="gpW/gp25-like"/>
    <property type="match status" value="1"/>
</dbReference>
<gene>
    <name evidence="1" type="ORF">CPRO_14020</name>
    <name evidence="2" type="ORF">SAMN02745151_01213</name>
</gene>
<protein>
    <submittedName>
        <fullName evidence="1">Protein 25-like lysozyme</fullName>
    </submittedName>
</protein>
<evidence type="ECO:0000313" key="1">
    <source>
        <dbReference type="EMBL" id="AMJ40995.1"/>
    </source>
</evidence>
<accession>A0A0X1U7T5</accession>
<reference evidence="2" key="3">
    <citation type="submission" date="2016-11" db="EMBL/GenBank/DDBJ databases">
        <authorList>
            <person name="Varghese N."/>
            <person name="Submissions S."/>
        </authorList>
    </citation>
    <scope>NUCLEOTIDE SEQUENCE</scope>
    <source>
        <strain evidence="2">DSM 1682</strain>
    </source>
</reference>
<dbReference type="Proteomes" id="UP000184204">
    <property type="component" value="Unassembled WGS sequence"/>
</dbReference>
<reference evidence="1 3" key="1">
    <citation type="journal article" date="2016" name="Genome Announc.">
        <title>Complete Genome Sequence of the Amino Acid-Fermenting Clostridium propionicum X2 (DSM 1682).</title>
        <authorList>
            <person name="Poehlein A."/>
            <person name="Schlien K."/>
            <person name="Chowdhury N.P."/>
            <person name="Gottschalk G."/>
            <person name="Buckel W."/>
            <person name="Daniel R."/>
        </authorList>
    </citation>
    <scope>NUCLEOTIDE SEQUENCE [LARGE SCALE GENOMIC DNA]</scope>
    <source>
        <strain evidence="1 3">X2</strain>
    </source>
</reference>
<dbReference type="Gene3D" id="3.10.450.40">
    <property type="match status" value="1"/>
</dbReference>
<evidence type="ECO:0000313" key="3">
    <source>
        <dbReference type="Proteomes" id="UP000068026"/>
    </source>
</evidence>
<reference evidence="4" key="4">
    <citation type="submission" date="2016-11" db="EMBL/GenBank/DDBJ databases">
        <authorList>
            <person name="Jaros S."/>
            <person name="Januszkiewicz K."/>
            <person name="Wedrychowicz H."/>
        </authorList>
    </citation>
    <scope>NUCLEOTIDE SEQUENCE [LARGE SCALE GENOMIC DNA]</scope>
    <source>
        <strain evidence="4">DSM 1682</strain>
    </source>
</reference>